<organism evidence="9 10">
    <name type="scientific">Entamoeba nuttalli</name>
    <dbReference type="NCBI Taxonomy" id="412467"/>
    <lineage>
        <taxon>Eukaryota</taxon>
        <taxon>Amoebozoa</taxon>
        <taxon>Evosea</taxon>
        <taxon>Archamoebae</taxon>
        <taxon>Mastigamoebida</taxon>
        <taxon>Entamoebidae</taxon>
        <taxon>Entamoeba</taxon>
    </lineage>
</organism>
<keyword evidence="4 8" id="KW-0812">Transmembrane</keyword>
<evidence type="ECO:0008006" key="11">
    <source>
        <dbReference type="Google" id="ProtNLM"/>
    </source>
</evidence>
<evidence type="ECO:0000313" key="10">
    <source>
        <dbReference type="Proteomes" id="UP001628156"/>
    </source>
</evidence>
<dbReference type="EMBL" id="BAAFRS010000115">
    <property type="protein sequence ID" value="GAB1222549.1"/>
    <property type="molecule type" value="Genomic_DNA"/>
</dbReference>
<evidence type="ECO:0000256" key="3">
    <source>
        <dbReference type="ARBA" id="ARBA00022475"/>
    </source>
</evidence>
<reference evidence="9 10" key="1">
    <citation type="journal article" date="2019" name="PLoS Negl. Trop. Dis.">
        <title>Whole genome sequencing of Entamoeba nuttalli reveals mammalian host-related molecular signatures and a novel octapeptide-repeat surface protein.</title>
        <authorList>
            <person name="Tanaka M."/>
            <person name="Makiuchi T."/>
            <person name="Komiyama T."/>
            <person name="Shiina T."/>
            <person name="Osaki K."/>
            <person name="Tachibana H."/>
        </authorList>
    </citation>
    <scope>NUCLEOTIDE SEQUENCE [LARGE SCALE GENOMIC DNA]</scope>
    <source>
        <strain evidence="9 10">P19-061405</strain>
    </source>
</reference>
<feature type="transmembrane region" description="Helical" evidence="8">
    <location>
        <begin position="280"/>
        <end position="303"/>
    </location>
</feature>
<comment type="caution">
    <text evidence="9">The sequence shown here is derived from an EMBL/GenBank/DDBJ whole genome shotgun (WGS) entry which is preliminary data.</text>
</comment>
<dbReference type="SUPFAM" id="SSF103473">
    <property type="entry name" value="MFS general substrate transporter"/>
    <property type="match status" value="1"/>
</dbReference>
<gene>
    <name evidence="9" type="ORF">ENUP19_0115G0010</name>
</gene>
<dbReference type="PANTHER" id="PTHR23517:SF3">
    <property type="entry name" value="INTEGRAL MEMBRANE TRANSPORT PROTEIN"/>
    <property type="match status" value="1"/>
</dbReference>
<dbReference type="Pfam" id="PF07690">
    <property type="entry name" value="MFS_1"/>
    <property type="match status" value="1"/>
</dbReference>
<dbReference type="InterPro" id="IPR050171">
    <property type="entry name" value="MFS_Transporters"/>
</dbReference>
<feature type="transmembrane region" description="Helical" evidence="8">
    <location>
        <begin position="379"/>
        <end position="397"/>
    </location>
</feature>
<feature type="transmembrane region" description="Helical" evidence="8">
    <location>
        <begin position="174"/>
        <end position="190"/>
    </location>
</feature>
<feature type="transmembrane region" description="Helical" evidence="8">
    <location>
        <begin position="354"/>
        <end position="373"/>
    </location>
</feature>
<feature type="transmembrane region" description="Helical" evidence="8">
    <location>
        <begin position="18"/>
        <end position="38"/>
    </location>
</feature>
<evidence type="ECO:0000256" key="4">
    <source>
        <dbReference type="ARBA" id="ARBA00022692"/>
    </source>
</evidence>
<dbReference type="PANTHER" id="PTHR23517">
    <property type="entry name" value="RESISTANCE PROTEIN MDTM, PUTATIVE-RELATED-RELATED"/>
    <property type="match status" value="1"/>
</dbReference>
<evidence type="ECO:0000256" key="5">
    <source>
        <dbReference type="ARBA" id="ARBA00022989"/>
    </source>
</evidence>
<keyword evidence="2" id="KW-0813">Transport</keyword>
<sequence>MFNSLKYLFVDFSKINHIFMCCCGLLFDFGVYFYWLVIPVLLKNDGKSPLVIGVVSAISFGSAGILSPFVGYLADKFNPESLSSLGTTLVALSCIITGFLCINDLNIYILSSCLVIQGIGFALFYTPIEALISLVAPEGKEGKRLADFFTLSCFGRGLGFLCGGSVMLLLGNTFTLYLVAFIAFGVFILIPRYNKKPKYNILESVEISSELTEVNEDSTEDKSDDKSHNKSDDKSDNKSDDKNDDKSEELDNLSHSSNSTDGSLDEHIHNEILPMKKRKLFFYVSLFLSMSIYGSLAIMSDQYIVFASEKHVVINHISNEPSVLVGVLLFIICACETITYFIMGRTHIWEFSPILNIGSIVGTILIGVALRFITNGLLLIILISLPMGIIAAYEFQGNMFYAVKIGQHEGIYIGINELVGLCTYCISPIIAGCLMNSFGSEWCPYTIILLNMISLVIVTLIHLFECFTNY</sequence>
<evidence type="ECO:0000256" key="6">
    <source>
        <dbReference type="ARBA" id="ARBA00023136"/>
    </source>
</evidence>
<feature type="transmembrane region" description="Helical" evidence="8">
    <location>
        <begin position="445"/>
        <end position="464"/>
    </location>
</feature>
<evidence type="ECO:0000256" key="1">
    <source>
        <dbReference type="ARBA" id="ARBA00004651"/>
    </source>
</evidence>
<protein>
    <recommendedName>
        <fullName evidence="11">Transporter, major facilitator family protein</fullName>
    </recommendedName>
</protein>
<dbReference type="Gene3D" id="1.20.1250.20">
    <property type="entry name" value="MFS general substrate transporter like domains"/>
    <property type="match status" value="1"/>
</dbReference>
<feature type="transmembrane region" description="Helical" evidence="8">
    <location>
        <begin position="85"/>
        <end position="109"/>
    </location>
</feature>
<feature type="transmembrane region" description="Helical" evidence="8">
    <location>
        <begin position="50"/>
        <end position="73"/>
    </location>
</feature>
<feature type="transmembrane region" description="Helical" evidence="8">
    <location>
        <begin position="418"/>
        <end position="439"/>
    </location>
</feature>
<comment type="subcellular location">
    <subcellularLocation>
        <location evidence="1">Cell membrane</location>
        <topology evidence="1">Multi-pass membrane protein</topology>
    </subcellularLocation>
</comment>
<feature type="region of interest" description="Disordered" evidence="7">
    <location>
        <begin position="213"/>
        <end position="263"/>
    </location>
</feature>
<feature type="compositionally biased region" description="Polar residues" evidence="7">
    <location>
        <begin position="253"/>
        <end position="262"/>
    </location>
</feature>
<feature type="transmembrane region" description="Helical" evidence="8">
    <location>
        <begin position="115"/>
        <end position="136"/>
    </location>
</feature>
<evidence type="ECO:0000256" key="2">
    <source>
        <dbReference type="ARBA" id="ARBA00022448"/>
    </source>
</evidence>
<dbReference type="Proteomes" id="UP001628156">
    <property type="component" value="Unassembled WGS sequence"/>
</dbReference>
<accession>A0ABQ0DI74</accession>
<proteinExistence type="predicted"/>
<feature type="transmembrane region" description="Helical" evidence="8">
    <location>
        <begin position="323"/>
        <end position="342"/>
    </location>
</feature>
<evidence type="ECO:0000256" key="8">
    <source>
        <dbReference type="SAM" id="Phobius"/>
    </source>
</evidence>
<dbReference type="InterPro" id="IPR011701">
    <property type="entry name" value="MFS"/>
</dbReference>
<keyword evidence="3" id="KW-1003">Cell membrane</keyword>
<evidence type="ECO:0000256" key="7">
    <source>
        <dbReference type="SAM" id="MobiDB-lite"/>
    </source>
</evidence>
<evidence type="ECO:0000313" key="9">
    <source>
        <dbReference type="EMBL" id="GAB1222549.1"/>
    </source>
</evidence>
<dbReference type="InterPro" id="IPR036259">
    <property type="entry name" value="MFS_trans_sf"/>
</dbReference>
<feature type="compositionally biased region" description="Basic and acidic residues" evidence="7">
    <location>
        <begin position="220"/>
        <end position="245"/>
    </location>
</feature>
<keyword evidence="6 8" id="KW-0472">Membrane</keyword>
<keyword evidence="10" id="KW-1185">Reference proteome</keyword>
<keyword evidence="5 8" id="KW-1133">Transmembrane helix</keyword>
<name>A0ABQ0DI74_9EUKA</name>